<dbReference type="Proteomes" id="UP000001887">
    <property type="component" value="Chromosome"/>
</dbReference>
<sequence>MPFSCKATIFPEQLREHSLVFVAWIDDAWDRYVDAGTPFAIARDSRGGCTLRLTGPGFLSTQPKLTPGDEIKGGIIVANFNADGEDIPYGRPYCTLDYNEAA</sequence>
<dbReference type="STRING" id="530564.Psta_0424"/>
<protein>
    <submittedName>
        <fullName evidence="1">Uncharacterized protein</fullName>
    </submittedName>
</protein>
<reference evidence="1 2" key="1">
    <citation type="journal article" date="2009" name="Stand. Genomic Sci.">
        <title>Complete genome sequence of Pirellula staleyi type strain (ATCC 27377).</title>
        <authorList>
            <person name="Clum A."/>
            <person name="Tindall B.J."/>
            <person name="Sikorski J."/>
            <person name="Ivanova N."/>
            <person name="Mavrommatis K."/>
            <person name="Lucas S."/>
            <person name="Glavina del Rio T."/>
            <person name="Nolan M."/>
            <person name="Chen F."/>
            <person name="Tice H."/>
            <person name="Pitluck S."/>
            <person name="Cheng J.F."/>
            <person name="Chertkov O."/>
            <person name="Brettin T."/>
            <person name="Han C."/>
            <person name="Detter J.C."/>
            <person name="Kuske C."/>
            <person name="Bruce D."/>
            <person name="Goodwin L."/>
            <person name="Ovchinikova G."/>
            <person name="Pati A."/>
            <person name="Mikhailova N."/>
            <person name="Chen A."/>
            <person name="Palaniappan K."/>
            <person name="Land M."/>
            <person name="Hauser L."/>
            <person name="Chang Y.J."/>
            <person name="Jeffries C.D."/>
            <person name="Chain P."/>
            <person name="Rohde M."/>
            <person name="Goker M."/>
            <person name="Bristow J."/>
            <person name="Eisen J.A."/>
            <person name="Markowitz V."/>
            <person name="Hugenholtz P."/>
            <person name="Kyrpides N.C."/>
            <person name="Klenk H.P."/>
            <person name="Lapidus A."/>
        </authorList>
    </citation>
    <scope>NUCLEOTIDE SEQUENCE [LARGE SCALE GENOMIC DNA]</scope>
    <source>
        <strain evidence="2">ATCC 27377 / DSM 6068 / ICPB 4128</strain>
    </source>
</reference>
<evidence type="ECO:0000313" key="1">
    <source>
        <dbReference type="EMBL" id="ADB15114.1"/>
    </source>
</evidence>
<organism evidence="1 2">
    <name type="scientific">Pirellula staleyi (strain ATCC 27377 / DSM 6068 / ICPB 4128)</name>
    <name type="common">Pirella staleyi</name>
    <dbReference type="NCBI Taxonomy" id="530564"/>
    <lineage>
        <taxon>Bacteria</taxon>
        <taxon>Pseudomonadati</taxon>
        <taxon>Planctomycetota</taxon>
        <taxon>Planctomycetia</taxon>
        <taxon>Pirellulales</taxon>
        <taxon>Pirellulaceae</taxon>
        <taxon>Pirellula</taxon>
    </lineage>
</organism>
<dbReference type="AlphaFoldDB" id="D2R383"/>
<accession>D2R383</accession>
<dbReference type="KEGG" id="psl:Psta_0424"/>
<proteinExistence type="predicted"/>
<evidence type="ECO:0000313" key="2">
    <source>
        <dbReference type="Proteomes" id="UP000001887"/>
    </source>
</evidence>
<name>D2R383_PIRSD</name>
<dbReference type="EMBL" id="CP001848">
    <property type="protein sequence ID" value="ADB15114.1"/>
    <property type="molecule type" value="Genomic_DNA"/>
</dbReference>
<keyword evidence="2" id="KW-1185">Reference proteome</keyword>
<gene>
    <name evidence="1" type="ordered locus">Psta_0424</name>
</gene>
<dbReference type="HOGENOM" id="CLU_2274774_0_0_0"/>